<dbReference type="GO" id="GO:0016020">
    <property type="term" value="C:membrane"/>
    <property type="evidence" value="ECO:0007669"/>
    <property type="project" value="InterPro"/>
</dbReference>
<dbReference type="GO" id="GO:0009401">
    <property type="term" value="P:phosphoenolpyruvate-dependent sugar phosphotransferase system"/>
    <property type="evidence" value="ECO:0007669"/>
    <property type="project" value="UniProtKB-KW"/>
</dbReference>
<evidence type="ECO:0000256" key="2">
    <source>
        <dbReference type="ARBA" id="ARBA00022448"/>
    </source>
</evidence>
<keyword evidence="5" id="KW-0808">Transferase</keyword>
<dbReference type="GO" id="GO:0016301">
    <property type="term" value="F:kinase activity"/>
    <property type="evidence" value="ECO:0007669"/>
    <property type="project" value="UniProtKB-KW"/>
</dbReference>
<evidence type="ECO:0000256" key="3">
    <source>
        <dbReference type="ARBA" id="ARBA00022490"/>
    </source>
</evidence>
<dbReference type="PANTHER" id="PTHR33799:SF1">
    <property type="entry name" value="PTS SYSTEM MANNOSE-SPECIFIC EIIAB COMPONENT-RELATED"/>
    <property type="match status" value="1"/>
</dbReference>
<dbReference type="RefSeq" id="WP_269762816.1">
    <property type="nucleotide sequence ID" value="NZ_JAPZEC010000009.1"/>
</dbReference>
<comment type="caution">
    <text evidence="9">The sequence shown here is derived from an EMBL/GenBank/DDBJ whole genome shotgun (WGS) entry which is preliminary data.</text>
</comment>
<dbReference type="PANTHER" id="PTHR33799">
    <property type="entry name" value="PTS PERMEASE-RELATED-RELATED"/>
    <property type="match status" value="1"/>
</dbReference>
<dbReference type="InterPro" id="IPR051471">
    <property type="entry name" value="Bacterial_PTS_sugar_comp"/>
</dbReference>
<comment type="subcellular location">
    <subcellularLocation>
        <location evidence="1">Cytoplasm</location>
    </subcellularLocation>
</comment>
<sequence>MRKIILASHGELAEGMKQSVEMIAGKQENLYAISMADGMGPQDVFMKAKECLDRDKESEFVIITDLPGGSVNTALAALLKEERCSLVSGMNIILVLDIVLSDEKADVEEVVENAMQDAKETIVNVRKMLTMKEEEGDLFYD</sequence>
<feature type="domain" description="PTS EIIA type-4" evidence="8">
    <location>
        <begin position="1"/>
        <end position="122"/>
    </location>
</feature>
<evidence type="ECO:0000256" key="1">
    <source>
        <dbReference type="ARBA" id="ARBA00004496"/>
    </source>
</evidence>
<dbReference type="EMBL" id="JAPZED010000009">
    <property type="protein sequence ID" value="MCZ7694294.1"/>
    <property type="molecule type" value="Genomic_DNA"/>
</dbReference>
<keyword evidence="3" id="KW-0963">Cytoplasm</keyword>
<gene>
    <name evidence="9" type="ORF">O8D18_09620</name>
</gene>
<accession>A0A9X3HGJ9</accession>
<dbReference type="Gene3D" id="3.40.50.510">
    <property type="entry name" value="Phosphotransferase system, mannose-type IIA component"/>
    <property type="match status" value="1"/>
</dbReference>
<dbReference type="CDD" id="cd00006">
    <property type="entry name" value="PTS_IIA_man"/>
    <property type="match status" value="1"/>
</dbReference>
<dbReference type="InterPro" id="IPR033887">
    <property type="entry name" value="PTS_IIA_man"/>
</dbReference>
<proteinExistence type="predicted"/>
<evidence type="ECO:0000313" key="10">
    <source>
        <dbReference type="Proteomes" id="UP001148455"/>
    </source>
</evidence>
<keyword evidence="2" id="KW-0813">Transport</keyword>
<evidence type="ECO:0000313" key="9">
    <source>
        <dbReference type="EMBL" id="MCZ7694294.1"/>
    </source>
</evidence>
<reference evidence="9" key="1">
    <citation type="submission" date="2022-12" db="EMBL/GenBank/DDBJ databases">
        <title>Genome of R. gnavus strain RSHDN_123.</title>
        <authorList>
            <person name="Abdugheni R."/>
        </authorList>
    </citation>
    <scope>NUCLEOTIDE SEQUENCE</scope>
    <source>
        <strain evidence="9">RSHDN_123</strain>
    </source>
</reference>
<name>A0A9X3HGJ9_MEDGN</name>
<dbReference type="SUPFAM" id="SSF53062">
    <property type="entry name" value="PTS system fructose IIA component-like"/>
    <property type="match status" value="1"/>
</dbReference>
<organism evidence="9 10">
    <name type="scientific">Mediterraneibacter gnavus</name>
    <name type="common">Ruminococcus gnavus</name>
    <dbReference type="NCBI Taxonomy" id="33038"/>
    <lineage>
        <taxon>Bacteria</taxon>
        <taxon>Bacillati</taxon>
        <taxon>Bacillota</taxon>
        <taxon>Clostridia</taxon>
        <taxon>Lachnospirales</taxon>
        <taxon>Lachnospiraceae</taxon>
        <taxon>Mediterraneibacter</taxon>
    </lineage>
</organism>
<dbReference type="Proteomes" id="UP001148455">
    <property type="component" value="Unassembled WGS sequence"/>
</dbReference>
<dbReference type="InterPro" id="IPR004701">
    <property type="entry name" value="PTS_EIIA_man-typ"/>
</dbReference>
<protein>
    <submittedName>
        <fullName evidence="9">PTS sugar transporter subunit IIA</fullName>
    </submittedName>
</protein>
<keyword evidence="7" id="KW-0418">Kinase</keyword>
<dbReference type="GO" id="GO:0005737">
    <property type="term" value="C:cytoplasm"/>
    <property type="evidence" value="ECO:0007669"/>
    <property type="project" value="UniProtKB-SubCell"/>
</dbReference>
<evidence type="ECO:0000256" key="4">
    <source>
        <dbReference type="ARBA" id="ARBA00022597"/>
    </source>
</evidence>
<evidence type="ECO:0000256" key="5">
    <source>
        <dbReference type="ARBA" id="ARBA00022679"/>
    </source>
</evidence>
<dbReference type="AlphaFoldDB" id="A0A9X3HGJ9"/>
<keyword evidence="4 9" id="KW-0762">Sugar transport</keyword>
<dbReference type="PROSITE" id="PS51096">
    <property type="entry name" value="PTS_EIIA_TYPE_4"/>
    <property type="match status" value="1"/>
</dbReference>
<dbReference type="Pfam" id="PF03610">
    <property type="entry name" value="EIIA-man"/>
    <property type="match status" value="1"/>
</dbReference>
<evidence type="ECO:0000259" key="8">
    <source>
        <dbReference type="PROSITE" id="PS51096"/>
    </source>
</evidence>
<keyword evidence="6" id="KW-0598">Phosphotransferase system</keyword>
<dbReference type="InterPro" id="IPR036662">
    <property type="entry name" value="PTS_EIIA_man-typ_sf"/>
</dbReference>
<evidence type="ECO:0000256" key="6">
    <source>
        <dbReference type="ARBA" id="ARBA00022683"/>
    </source>
</evidence>
<evidence type="ECO:0000256" key="7">
    <source>
        <dbReference type="ARBA" id="ARBA00022777"/>
    </source>
</evidence>